<dbReference type="RefSeq" id="WP_409965598.1">
    <property type="nucleotide sequence ID" value="NZ_CP144143.1"/>
</dbReference>
<protein>
    <recommendedName>
        <fullName evidence="3">HEPN AbiU2-like domain-containing protein</fullName>
    </recommendedName>
</protein>
<dbReference type="Proteomes" id="UP001321305">
    <property type="component" value="Chromosome"/>
</dbReference>
<sequence>MDFDEKIKEKITQFFDWINRPIIQNYYIKDLQNWDALCASLHILRDLQRPKEEYYALKSINHLEAIGIMQTLYIEQDTMQTLQNALLEEKFNGFKLDKYNKVRDLRNKIFGHPSDKQSGKIKTRHFFDILDNKEQLVKHLYWGTEKEIESEEFHIPQIIKENSKHTFTYLEDLEVNFINKFAEIMTNYKISFNDIFKGANYTFEKLLTKENDDVVIESYEGTIESEFEKIKIGLIERNIYESYERKLKVLEFLSSKLKSLFYKQTYKDIEFYTYASTLSEKIRQLSSELKVLDKETIAK</sequence>
<reference evidence="2" key="1">
    <citation type="submission" date="2024-01" db="EMBL/GenBank/DDBJ databases">
        <title>Mycovorax composti gen. nov. sp. nov., a member of the family Chitinophagaceae isolated from button mushroom compost.</title>
        <authorList>
            <person name="Thai M."/>
            <person name="Bell T.L."/>
            <person name="Kertesz M.A."/>
        </authorList>
    </citation>
    <scope>NUCLEOTIDE SEQUENCE [LARGE SCALE GENOMIC DNA]</scope>
    <source>
        <strain evidence="2">C216</strain>
    </source>
</reference>
<organism evidence="1 2">
    <name type="scientific">Mycovorax composti</name>
    <dbReference type="NCBI Taxonomy" id="2962693"/>
    <lineage>
        <taxon>Bacteria</taxon>
        <taxon>Pseudomonadati</taxon>
        <taxon>Bacteroidota</taxon>
        <taxon>Chitinophagia</taxon>
        <taxon>Chitinophagales</taxon>
        <taxon>Chitinophagaceae</taxon>
        <taxon>Mycovorax</taxon>
    </lineage>
</organism>
<evidence type="ECO:0000313" key="1">
    <source>
        <dbReference type="EMBL" id="WWC83979.1"/>
    </source>
</evidence>
<dbReference type="EMBL" id="CP144143">
    <property type="protein sequence ID" value="WWC83979.1"/>
    <property type="molecule type" value="Genomic_DNA"/>
</dbReference>
<accession>A0ABZ2EKG9</accession>
<evidence type="ECO:0008006" key="3">
    <source>
        <dbReference type="Google" id="ProtNLM"/>
    </source>
</evidence>
<gene>
    <name evidence="1" type="ORF">PIECOFPK_01711</name>
</gene>
<evidence type="ECO:0000313" key="2">
    <source>
        <dbReference type="Proteomes" id="UP001321305"/>
    </source>
</evidence>
<keyword evidence="2" id="KW-1185">Reference proteome</keyword>
<proteinExistence type="predicted"/>
<name>A0ABZ2EKG9_9BACT</name>